<feature type="domain" description="Reverse transcriptase" evidence="1">
    <location>
        <begin position="1"/>
        <end position="298"/>
    </location>
</feature>
<dbReference type="STRING" id="1797724.A3A48_02935"/>
<name>A0A1F5GRW3_9BACT</name>
<dbReference type="SUPFAM" id="SSF56672">
    <property type="entry name" value="DNA/RNA polymerases"/>
    <property type="match status" value="1"/>
</dbReference>
<evidence type="ECO:0000313" key="2">
    <source>
        <dbReference type="EMBL" id="OGD94620.1"/>
    </source>
</evidence>
<evidence type="ECO:0000259" key="1">
    <source>
        <dbReference type="PROSITE" id="PS50878"/>
    </source>
</evidence>
<accession>A0A1F5GRW3</accession>
<dbReference type="AlphaFoldDB" id="A0A1F5GRW3"/>
<reference evidence="2 3" key="1">
    <citation type="journal article" date="2016" name="Nat. Commun.">
        <title>Thousands of microbial genomes shed light on interconnected biogeochemical processes in an aquifer system.</title>
        <authorList>
            <person name="Anantharaman K."/>
            <person name="Brown C.T."/>
            <person name="Hug L.A."/>
            <person name="Sharon I."/>
            <person name="Castelle C.J."/>
            <person name="Probst A.J."/>
            <person name="Thomas B.C."/>
            <person name="Singh A."/>
            <person name="Wilkins M.J."/>
            <person name="Karaoz U."/>
            <person name="Brodie E.L."/>
            <person name="Williams K.H."/>
            <person name="Hubbard S.S."/>
            <person name="Banfield J.F."/>
        </authorList>
    </citation>
    <scope>NUCLEOTIDE SEQUENCE [LARGE SCALE GENOMIC DNA]</scope>
</reference>
<sequence length="356" mass="42246">MYTSSLSRSSYSSLISIENIFQAWEEFKKGKCKKLDVQVFERNLEDNLFLLHARLINKTYKHGKYMEFYVSDPKRRHTHKAEVADRIVHHLLYKYLYGVFDKTFIYDSYSCRLDKGTHRAVRRLERFTRGVSKNYTQDCWVLKLDIKKFFASVDHEILKELIKTKVKDRDIFWIIGEIIDSFYTGHSRLDREADPRVCEDDKEENTNKGIPLGNLTSQIFANIYLNELDQFIKHRLTIKYYLRYADDFLLLNQSKTALLHCFKTVKQYLGNNLDLEIHPNKTCFCKLSWGIDFCGYIVLPHYILPRTKTKRRIIKKVIKGNISNHSLQSYLGYFSHADSCRLQKDLISIYFFTSLL</sequence>
<dbReference type="PANTHER" id="PTHR34047">
    <property type="entry name" value="NUCLEAR INTRON MATURASE 1, MITOCHONDRIAL-RELATED"/>
    <property type="match status" value="1"/>
</dbReference>
<dbReference type="InterPro" id="IPR051083">
    <property type="entry name" value="GrpII_Intron_Splice-Mob/Def"/>
</dbReference>
<dbReference type="PANTHER" id="PTHR34047:SF8">
    <property type="entry name" value="PROTEIN YKFC"/>
    <property type="match status" value="1"/>
</dbReference>
<proteinExistence type="predicted"/>
<dbReference type="InterPro" id="IPR043502">
    <property type="entry name" value="DNA/RNA_pol_sf"/>
</dbReference>
<dbReference type="PROSITE" id="PS50878">
    <property type="entry name" value="RT_POL"/>
    <property type="match status" value="1"/>
</dbReference>
<dbReference type="InterPro" id="IPR000477">
    <property type="entry name" value="RT_dom"/>
</dbReference>
<organism evidence="2 3">
    <name type="scientific">Candidatus Curtissbacteria bacterium RIFCSPLOWO2_01_FULL_37_9</name>
    <dbReference type="NCBI Taxonomy" id="1797724"/>
    <lineage>
        <taxon>Bacteria</taxon>
        <taxon>Candidatus Curtissiibacteriota</taxon>
    </lineage>
</organism>
<dbReference type="CDD" id="cd01651">
    <property type="entry name" value="RT_G2_intron"/>
    <property type="match status" value="1"/>
</dbReference>
<evidence type="ECO:0000313" key="3">
    <source>
        <dbReference type="Proteomes" id="UP000178336"/>
    </source>
</evidence>
<gene>
    <name evidence="2" type="ORF">A3A48_02935</name>
</gene>
<dbReference type="EMBL" id="MFBN01000044">
    <property type="protein sequence ID" value="OGD94620.1"/>
    <property type="molecule type" value="Genomic_DNA"/>
</dbReference>
<dbReference type="Proteomes" id="UP000178336">
    <property type="component" value="Unassembled WGS sequence"/>
</dbReference>
<protein>
    <recommendedName>
        <fullName evidence="1">Reverse transcriptase domain-containing protein</fullName>
    </recommendedName>
</protein>
<dbReference type="Pfam" id="PF00078">
    <property type="entry name" value="RVT_1"/>
    <property type="match status" value="1"/>
</dbReference>
<comment type="caution">
    <text evidence="2">The sequence shown here is derived from an EMBL/GenBank/DDBJ whole genome shotgun (WGS) entry which is preliminary data.</text>
</comment>